<dbReference type="Pfam" id="PF00768">
    <property type="entry name" value="Peptidase_S11"/>
    <property type="match status" value="1"/>
</dbReference>
<evidence type="ECO:0000256" key="3">
    <source>
        <dbReference type="ARBA" id="ARBA00022801"/>
    </source>
</evidence>
<evidence type="ECO:0000259" key="12">
    <source>
        <dbReference type="Pfam" id="PF00768"/>
    </source>
</evidence>
<feature type="region of interest" description="Disordered" evidence="10">
    <location>
        <begin position="1"/>
        <end position="67"/>
    </location>
</feature>
<gene>
    <name evidence="13" type="ORF">FXF69_02120</name>
</gene>
<evidence type="ECO:0000256" key="5">
    <source>
        <dbReference type="ARBA" id="ARBA00022984"/>
    </source>
</evidence>
<dbReference type="AlphaFoldDB" id="A0A5D0P0B9"/>
<dbReference type="GO" id="GO:0009252">
    <property type="term" value="P:peptidoglycan biosynthetic process"/>
    <property type="evidence" value="ECO:0007669"/>
    <property type="project" value="UniProtKB-KW"/>
</dbReference>
<keyword evidence="13" id="KW-0121">Carboxypeptidase</keyword>
<comment type="caution">
    <text evidence="13">The sequence shown here is derived from an EMBL/GenBank/DDBJ whole genome shotgun (WGS) entry which is preliminary data.</text>
</comment>
<dbReference type="GO" id="GO:0006508">
    <property type="term" value="P:proteolysis"/>
    <property type="evidence" value="ECO:0007669"/>
    <property type="project" value="InterPro"/>
</dbReference>
<keyword evidence="11" id="KW-0472">Membrane</keyword>
<feature type="compositionally biased region" description="Pro residues" evidence="10">
    <location>
        <begin position="39"/>
        <end position="63"/>
    </location>
</feature>
<evidence type="ECO:0000256" key="8">
    <source>
        <dbReference type="PIRSR" id="PIRSR618044-2"/>
    </source>
</evidence>
<evidence type="ECO:0000256" key="9">
    <source>
        <dbReference type="RuleBase" id="RU004016"/>
    </source>
</evidence>
<dbReference type="GO" id="GO:0009002">
    <property type="term" value="F:serine-type D-Ala-D-Ala carboxypeptidase activity"/>
    <property type="evidence" value="ECO:0007669"/>
    <property type="project" value="InterPro"/>
</dbReference>
<evidence type="ECO:0000256" key="7">
    <source>
        <dbReference type="PIRSR" id="PIRSR618044-1"/>
    </source>
</evidence>
<keyword evidence="11" id="KW-0812">Transmembrane</keyword>
<keyword evidence="4" id="KW-0133">Cell shape</keyword>
<keyword evidence="13" id="KW-0645">Protease</keyword>
<dbReference type="PANTHER" id="PTHR21581:SF33">
    <property type="entry name" value="D-ALANYL-D-ALANINE CARBOXYPEPTIDASE DACB"/>
    <property type="match status" value="1"/>
</dbReference>
<protein>
    <submittedName>
        <fullName evidence="13">D-alanyl-D-alanine carboxypeptidase</fullName>
    </submittedName>
</protein>
<dbReference type="Gene3D" id="3.40.710.10">
    <property type="entry name" value="DD-peptidase/beta-lactamase superfamily"/>
    <property type="match status" value="1"/>
</dbReference>
<evidence type="ECO:0000256" key="11">
    <source>
        <dbReference type="SAM" id="Phobius"/>
    </source>
</evidence>
<organism evidence="13 14">
    <name type="scientific">Actinomadura chibensis</name>
    <dbReference type="NCBI Taxonomy" id="392828"/>
    <lineage>
        <taxon>Bacteria</taxon>
        <taxon>Bacillati</taxon>
        <taxon>Actinomycetota</taxon>
        <taxon>Actinomycetes</taxon>
        <taxon>Streptosporangiales</taxon>
        <taxon>Thermomonosporaceae</taxon>
        <taxon>Actinomadura</taxon>
    </lineage>
</organism>
<evidence type="ECO:0000313" key="14">
    <source>
        <dbReference type="Proteomes" id="UP000323380"/>
    </source>
</evidence>
<dbReference type="Proteomes" id="UP000323380">
    <property type="component" value="Unassembled WGS sequence"/>
</dbReference>
<dbReference type="PRINTS" id="PR00725">
    <property type="entry name" value="DADACBPTASE1"/>
</dbReference>
<dbReference type="STRING" id="1220554.GCA_001552135_04974"/>
<keyword evidence="2" id="KW-0732">Signal</keyword>
<evidence type="ECO:0000256" key="10">
    <source>
        <dbReference type="SAM" id="MobiDB-lite"/>
    </source>
</evidence>
<feature type="active site" evidence="7">
    <location>
        <position position="215"/>
    </location>
</feature>
<dbReference type="GO" id="GO:0008360">
    <property type="term" value="P:regulation of cell shape"/>
    <property type="evidence" value="ECO:0007669"/>
    <property type="project" value="UniProtKB-KW"/>
</dbReference>
<comment type="similarity">
    <text evidence="1 9">Belongs to the peptidase S11 family.</text>
</comment>
<dbReference type="InterPro" id="IPR001967">
    <property type="entry name" value="Peptidase_S11_N"/>
</dbReference>
<feature type="binding site" evidence="8">
    <location>
        <position position="316"/>
    </location>
    <ligand>
        <name>substrate</name>
    </ligand>
</feature>
<evidence type="ECO:0000313" key="13">
    <source>
        <dbReference type="EMBL" id="TYB49858.1"/>
    </source>
</evidence>
<dbReference type="InterPro" id="IPR012338">
    <property type="entry name" value="Beta-lactam/transpept-like"/>
</dbReference>
<evidence type="ECO:0000256" key="4">
    <source>
        <dbReference type="ARBA" id="ARBA00022960"/>
    </source>
</evidence>
<dbReference type="EMBL" id="VSFG01000001">
    <property type="protein sequence ID" value="TYB49858.1"/>
    <property type="molecule type" value="Genomic_DNA"/>
</dbReference>
<sequence>MPASGQPPQDSPAVRSSGQWVVPWDGAPAAAPSPAASVPAPPTPPVPAPPAPPTPPLPQPPPERAPKRGRRGLVVLVAALVLVVGVVAGQLVRPVPDPTVKQLIASSHAFPGQAPALPWPTVGQAVVHVEGLGTMGMSGGATSIPTASVAKVMTAYVYLREHPLKQGQPGPVLTVSPQAAAQIPARKKRGESLLGVTANQKLTQRKALEALLVISANDIAHELARWDSGNEQAFVAKMNETAKSLGMTGTRYTDPSGYDSGTVSTAADQVKLLRAAMSIPAFTEVVNNRAYVPDDGTPPREGGNFLLGQYGVVGGKTGYTDAAGGNFVFAARKAVGGVNVLIVGAVMGQHSPTAAGAVSAAERLVFAAEAALVPATLAPKGARVARVDDGLGGTTPLRAAAPVTVVGWPGLTVRIAVKGNPPHEAPTGRKVGAVKAGAAVVPLQLGQTLEKPSIVKRLIRVN</sequence>
<dbReference type="InterPro" id="IPR018044">
    <property type="entry name" value="Peptidase_S11"/>
</dbReference>
<reference evidence="13 14" key="1">
    <citation type="submission" date="2019-08" db="EMBL/GenBank/DDBJ databases">
        <title>Actinomadura sp. nov. CYP1-5 isolated from mountain soil.</title>
        <authorList>
            <person name="Songsumanus A."/>
            <person name="Kuncharoen N."/>
            <person name="Kudo T."/>
            <person name="Yuki M."/>
            <person name="Igarashi Y."/>
            <person name="Tanasupawat S."/>
        </authorList>
    </citation>
    <scope>NUCLEOTIDE SEQUENCE [LARGE SCALE GENOMIC DNA]</scope>
    <source>
        <strain evidence="13 14">JCM 14158</strain>
    </source>
</reference>
<feature type="domain" description="Peptidase S11 D-alanyl-D-alanine carboxypeptidase A N-terminal" evidence="12">
    <location>
        <begin position="144"/>
        <end position="341"/>
    </location>
</feature>
<evidence type="ECO:0000256" key="1">
    <source>
        <dbReference type="ARBA" id="ARBA00007164"/>
    </source>
</evidence>
<feature type="transmembrane region" description="Helical" evidence="11">
    <location>
        <begin position="73"/>
        <end position="92"/>
    </location>
</feature>
<evidence type="ECO:0000256" key="2">
    <source>
        <dbReference type="ARBA" id="ARBA00022729"/>
    </source>
</evidence>
<accession>A0A5D0P0B9</accession>
<keyword evidence="11" id="KW-1133">Transmembrane helix</keyword>
<feature type="compositionally biased region" description="Low complexity" evidence="10">
    <location>
        <begin position="27"/>
        <end position="38"/>
    </location>
</feature>
<dbReference type="SUPFAM" id="SSF56601">
    <property type="entry name" value="beta-lactamase/transpeptidase-like"/>
    <property type="match status" value="1"/>
</dbReference>
<keyword evidence="5" id="KW-0573">Peptidoglycan synthesis</keyword>
<evidence type="ECO:0000256" key="6">
    <source>
        <dbReference type="ARBA" id="ARBA00023316"/>
    </source>
</evidence>
<keyword evidence="14" id="KW-1185">Reference proteome</keyword>
<feature type="active site" description="Proton acceptor" evidence="7">
    <location>
        <position position="151"/>
    </location>
</feature>
<keyword evidence="6" id="KW-0961">Cell wall biogenesis/degradation</keyword>
<proteinExistence type="inferred from homology"/>
<dbReference type="GO" id="GO:0071555">
    <property type="term" value="P:cell wall organization"/>
    <property type="evidence" value="ECO:0007669"/>
    <property type="project" value="UniProtKB-KW"/>
</dbReference>
<keyword evidence="3" id="KW-0378">Hydrolase</keyword>
<feature type="active site" description="Acyl-ester intermediate" evidence="7">
    <location>
        <position position="148"/>
    </location>
</feature>
<name>A0A5D0P0B9_9ACTN</name>
<dbReference type="PANTHER" id="PTHR21581">
    <property type="entry name" value="D-ALANYL-D-ALANINE CARBOXYPEPTIDASE"/>
    <property type="match status" value="1"/>
</dbReference>